<evidence type="ECO:0000313" key="2">
    <source>
        <dbReference type="EMBL" id="PWK28739.1"/>
    </source>
</evidence>
<sequence>MSAFHSGELAAQRRAGVLDAAAHVSAVVGTTFPTVARLFLAEQSMLVVGATDGRGDVWATMLTGDPGFITVTGPSTIEVAATPPPGDPLHDVLSGSAGVGMVAVEPASRRRIRMNGTARPTAGGLHVELSQIYANCPKYIQRRAPRREPTPPGASLPGSQLTGEDLEFVTTVDTFFVATADADGNTDASHRGGNPGFLRALSPTRLRWPDYQGNAMFNTFGNLEVNPRAGLLLPDWATGGLLHLTGSAVVDWDPDHAAAVPGAQRLVDFTVERTVRISGASSLRWSGTEFSRFNPPAT</sequence>
<dbReference type="OrthoDB" id="9786134at2"/>
<organism evidence="2 3">
    <name type="scientific">Actinoplanes xinjiangensis</name>
    <dbReference type="NCBI Taxonomy" id="512350"/>
    <lineage>
        <taxon>Bacteria</taxon>
        <taxon>Bacillati</taxon>
        <taxon>Actinomycetota</taxon>
        <taxon>Actinomycetes</taxon>
        <taxon>Micromonosporales</taxon>
        <taxon>Micromonosporaceae</taxon>
        <taxon>Actinoplanes</taxon>
    </lineage>
</organism>
<dbReference type="PANTHER" id="PTHR42815:SF2">
    <property type="entry name" value="FAD-BINDING, PUTATIVE (AFU_ORTHOLOGUE AFUA_6G07600)-RELATED"/>
    <property type="match status" value="1"/>
</dbReference>
<proteinExistence type="predicted"/>
<keyword evidence="3" id="KW-1185">Reference proteome</keyword>
<dbReference type="Gene3D" id="2.30.110.10">
    <property type="entry name" value="Electron Transport, Fmn-binding Protein, Chain A"/>
    <property type="match status" value="1"/>
</dbReference>
<protein>
    <recommendedName>
        <fullName evidence="1">Pyridoxamine 5'-phosphate oxidase N-terminal domain-containing protein</fullName>
    </recommendedName>
</protein>
<dbReference type="InterPro" id="IPR012349">
    <property type="entry name" value="Split_barrel_FMN-bd"/>
</dbReference>
<dbReference type="PANTHER" id="PTHR42815">
    <property type="entry name" value="FAD-BINDING, PUTATIVE (AFU_ORTHOLOGUE AFUA_6G07600)-RELATED"/>
    <property type="match status" value="1"/>
</dbReference>
<dbReference type="Pfam" id="PF01243">
    <property type="entry name" value="PNPOx_N"/>
    <property type="match status" value="1"/>
</dbReference>
<name>A0A316EDR1_9ACTN</name>
<reference evidence="2 3" key="1">
    <citation type="submission" date="2018-05" db="EMBL/GenBank/DDBJ databases">
        <title>Genomic Encyclopedia of Archaeal and Bacterial Type Strains, Phase II (KMG-II): from individual species to whole genera.</title>
        <authorList>
            <person name="Goeker M."/>
        </authorList>
    </citation>
    <scope>NUCLEOTIDE SEQUENCE [LARGE SCALE GENOMIC DNA]</scope>
    <source>
        <strain evidence="2 3">DSM 45184</strain>
    </source>
</reference>
<feature type="domain" description="Pyridoxamine 5'-phosphate oxidase N-terminal" evidence="1">
    <location>
        <begin position="163"/>
        <end position="261"/>
    </location>
</feature>
<dbReference type="RefSeq" id="WP_109603102.1">
    <property type="nucleotide sequence ID" value="NZ_BONA01000115.1"/>
</dbReference>
<dbReference type="SUPFAM" id="SSF50475">
    <property type="entry name" value="FMN-binding split barrel"/>
    <property type="match status" value="1"/>
</dbReference>
<comment type="caution">
    <text evidence="2">The sequence shown here is derived from an EMBL/GenBank/DDBJ whole genome shotgun (WGS) entry which is preliminary data.</text>
</comment>
<evidence type="ECO:0000313" key="3">
    <source>
        <dbReference type="Proteomes" id="UP000245697"/>
    </source>
</evidence>
<dbReference type="AlphaFoldDB" id="A0A316EDR1"/>
<gene>
    <name evidence="2" type="ORF">BC793_14844</name>
</gene>
<dbReference type="Proteomes" id="UP000245697">
    <property type="component" value="Unassembled WGS sequence"/>
</dbReference>
<evidence type="ECO:0000259" key="1">
    <source>
        <dbReference type="Pfam" id="PF01243"/>
    </source>
</evidence>
<dbReference type="InterPro" id="IPR011576">
    <property type="entry name" value="Pyridox_Oxase_N"/>
</dbReference>
<accession>A0A316EDR1</accession>
<dbReference type="EMBL" id="QGGR01000048">
    <property type="protein sequence ID" value="PWK28739.1"/>
    <property type="molecule type" value="Genomic_DNA"/>
</dbReference>